<keyword evidence="2" id="KW-0472">Membrane</keyword>
<evidence type="ECO:0000313" key="4">
    <source>
        <dbReference type="Proteomes" id="UP000603708"/>
    </source>
</evidence>
<gene>
    <name evidence="3" type="ORF">GCM10018793_18010</name>
</gene>
<dbReference type="EMBL" id="BNCD01000004">
    <property type="protein sequence ID" value="GHH75217.1"/>
    <property type="molecule type" value="Genomic_DNA"/>
</dbReference>
<keyword evidence="2" id="KW-0812">Transmembrane</keyword>
<accession>A0A919FZ55</accession>
<reference evidence="3" key="1">
    <citation type="journal article" date="2014" name="Int. J. Syst. Evol. Microbiol.">
        <title>Complete genome sequence of Corynebacterium casei LMG S-19264T (=DSM 44701T), isolated from a smear-ripened cheese.</title>
        <authorList>
            <consortium name="US DOE Joint Genome Institute (JGI-PGF)"/>
            <person name="Walter F."/>
            <person name="Albersmeier A."/>
            <person name="Kalinowski J."/>
            <person name="Ruckert C."/>
        </authorList>
    </citation>
    <scope>NUCLEOTIDE SEQUENCE</scope>
    <source>
        <strain evidence="3">JCM 5069</strain>
    </source>
</reference>
<proteinExistence type="predicted"/>
<feature type="transmembrane region" description="Helical" evidence="2">
    <location>
        <begin position="41"/>
        <end position="62"/>
    </location>
</feature>
<protein>
    <submittedName>
        <fullName evidence="3">Uncharacterized protein</fullName>
    </submittedName>
</protein>
<evidence type="ECO:0000313" key="3">
    <source>
        <dbReference type="EMBL" id="GHH75217.1"/>
    </source>
</evidence>
<keyword evidence="2" id="KW-1133">Transmembrane helix</keyword>
<dbReference type="Proteomes" id="UP000603708">
    <property type="component" value="Unassembled WGS sequence"/>
</dbReference>
<reference evidence="3" key="2">
    <citation type="submission" date="2020-09" db="EMBL/GenBank/DDBJ databases">
        <authorList>
            <person name="Sun Q."/>
            <person name="Ohkuma M."/>
        </authorList>
    </citation>
    <scope>NUCLEOTIDE SEQUENCE</scope>
    <source>
        <strain evidence="3">JCM 5069</strain>
    </source>
</reference>
<keyword evidence="4" id="KW-1185">Reference proteome</keyword>
<dbReference type="AlphaFoldDB" id="A0A919FZ55"/>
<feature type="region of interest" description="Disordered" evidence="1">
    <location>
        <begin position="80"/>
        <end position="101"/>
    </location>
</feature>
<organism evidence="3 4">
    <name type="scientific">Streptomyces sulfonofaciens</name>
    <dbReference type="NCBI Taxonomy" id="68272"/>
    <lineage>
        <taxon>Bacteria</taxon>
        <taxon>Bacillati</taxon>
        <taxon>Actinomycetota</taxon>
        <taxon>Actinomycetes</taxon>
        <taxon>Kitasatosporales</taxon>
        <taxon>Streptomycetaceae</taxon>
        <taxon>Streptomyces</taxon>
    </lineage>
</organism>
<evidence type="ECO:0000256" key="2">
    <source>
        <dbReference type="SAM" id="Phobius"/>
    </source>
</evidence>
<evidence type="ECO:0000256" key="1">
    <source>
        <dbReference type="SAM" id="MobiDB-lite"/>
    </source>
</evidence>
<sequence>MAAGGTVRRGPPPLEGMEPLPAVPCTRACGVRHICRMADVAALYSLISGIGGALIGGVAAVYGPGRIDGRRRAHELRIESERRRSEAEARERAADAEERQVHAENKQRVLKAIADATVALQDWHRLVTRTLQDLEAGRVVDVDLFDEAAEPVMHSVVQAISLAGNESFRSVGWSHTSGAAEDGDRGRPVTLAMQQVTLGLRRHLLAPQTGFDALDGISARVDAIRDDLMNAFEKERTLRVGPPPAVGYGMVMARPH</sequence>
<name>A0A919FZ55_9ACTN</name>
<comment type="caution">
    <text evidence="3">The sequence shown here is derived from an EMBL/GenBank/DDBJ whole genome shotgun (WGS) entry which is preliminary data.</text>
</comment>